<protein>
    <submittedName>
        <fullName evidence="1">Uncharacterized protein</fullName>
    </submittedName>
</protein>
<organism evidence="1 2">
    <name type="scientific">Desulfobulbus propionicus (strain ATCC 33891 / DSM 2032 / VKM B-1956 / 1pr3)</name>
    <dbReference type="NCBI Taxonomy" id="577650"/>
    <lineage>
        <taxon>Bacteria</taxon>
        <taxon>Pseudomonadati</taxon>
        <taxon>Thermodesulfobacteriota</taxon>
        <taxon>Desulfobulbia</taxon>
        <taxon>Desulfobulbales</taxon>
        <taxon>Desulfobulbaceae</taxon>
        <taxon>Desulfobulbus</taxon>
    </lineage>
</organism>
<dbReference type="Proteomes" id="UP000006365">
    <property type="component" value="Chromosome"/>
</dbReference>
<name>A0A7U3YJL9_DESPD</name>
<dbReference type="RefSeq" id="WP_015723154.1">
    <property type="nucleotide sequence ID" value="NC_014972.1"/>
</dbReference>
<gene>
    <name evidence="1" type="ordered locus">Despr_0426</name>
</gene>
<proteinExistence type="predicted"/>
<evidence type="ECO:0000313" key="2">
    <source>
        <dbReference type="Proteomes" id="UP000006365"/>
    </source>
</evidence>
<accession>A0A7U3YJL9</accession>
<dbReference type="AlphaFoldDB" id="A0A7U3YJL9"/>
<dbReference type="EMBL" id="CP002364">
    <property type="protein sequence ID" value="ADW16607.1"/>
    <property type="molecule type" value="Genomic_DNA"/>
</dbReference>
<dbReference type="KEGG" id="dpr:Despr_0426"/>
<evidence type="ECO:0000313" key="1">
    <source>
        <dbReference type="EMBL" id="ADW16607.1"/>
    </source>
</evidence>
<keyword evidence="2" id="KW-1185">Reference proteome</keyword>
<reference evidence="1 2" key="1">
    <citation type="journal article" date="2011" name="Stand. Genomic Sci.">
        <title>Complete genome sequence of Desulfobulbus propionicus type strain (1pr3).</title>
        <authorList>
            <person name="Pagani I."/>
            <person name="Lapidus A."/>
            <person name="Nolan M."/>
            <person name="Lucas S."/>
            <person name="Hammon N."/>
            <person name="Deshpande S."/>
            <person name="Cheng J.F."/>
            <person name="Chertkov O."/>
            <person name="Davenport K."/>
            <person name="Tapia R."/>
            <person name="Han C."/>
            <person name="Goodwin L."/>
            <person name="Pitluck S."/>
            <person name="Liolios K."/>
            <person name="Mavromatis K."/>
            <person name="Ivanova N."/>
            <person name="Mikhailova N."/>
            <person name="Pati A."/>
            <person name="Chen A."/>
            <person name="Palaniappan K."/>
            <person name="Land M."/>
            <person name="Hauser L."/>
            <person name="Chang Y.J."/>
            <person name="Jeffries C.D."/>
            <person name="Detter J.C."/>
            <person name="Brambilla E."/>
            <person name="Kannan K.P."/>
            <person name="Djao O.D."/>
            <person name="Rohde M."/>
            <person name="Pukall R."/>
            <person name="Spring S."/>
            <person name="Goker M."/>
            <person name="Sikorski J."/>
            <person name="Woyke T."/>
            <person name="Bristow J."/>
            <person name="Eisen J.A."/>
            <person name="Markowitz V."/>
            <person name="Hugenholtz P."/>
            <person name="Kyrpides N.C."/>
            <person name="Klenk H.P."/>
        </authorList>
    </citation>
    <scope>NUCLEOTIDE SEQUENCE [LARGE SCALE GENOMIC DNA]</scope>
    <source>
        <strain evidence="2">ATCC 33891 / DSM 2032 / 1pr3</strain>
    </source>
</reference>
<sequence length="106" mass="10784">MKGAWPNNFGGGLLAGGLVVLLAGLLMGAVHHDPPSLPVAVLDPQVERPVPLASNGRYQIVTWQGGGGYGAFVLDTATGTTKVAYSSIKGPGGKSVNNIGKPFAQM</sequence>